<evidence type="ECO:0000313" key="3">
    <source>
        <dbReference type="Proteomes" id="UP001150062"/>
    </source>
</evidence>
<feature type="domain" description="Metallo-beta-lactamase" evidence="1">
    <location>
        <begin position="48"/>
        <end position="261"/>
    </location>
</feature>
<protein>
    <submittedName>
        <fullName evidence="2">Beta-lactamase related protein</fullName>
    </submittedName>
</protein>
<dbReference type="CDD" id="cd07726">
    <property type="entry name" value="ST1585-like_MBL-fold"/>
    <property type="match status" value="1"/>
</dbReference>
<dbReference type="Gene3D" id="3.60.15.10">
    <property type="entry name" value="Ribonuclease Z/Hydroxyacylglutathione hydrolase-like"/>
    <property type="match status" value="1"/>
</dbReference>
<dbReference type="SUPFAM" id="SSF56281">
    <property type="entry name" value="Metallo-hydrolase/oxidoreductase"/>
    <property type="match status" value="1"/>
</dbReference>
<dbReference type="InterPro" id="IPR001279">
    <property type="entry name" value="Metallo-B-lactamas"/>
</dbReference>
<comment type="caution">
    <text evidence="2">The sequence shown here is derived from an EMBL/GenBank/DDBJ whole genome shotgun (WGS) entry which is preliminary data.</text>
</comment>
<evidence type="ECO:0000259" key="1">
    <source>
        <dbReference type="SMART" id="SM00849"/>
    </source>
</evidence>
<dbReference type="SMART" id="SM00849">
    <property type="entry name" value="Lactamase_B"/>
    <property type="match status" value="1"/>
</dbReference>
<gene>
    <name evidence="2" type="ORF">M0813_00641</name>
</gene>
<dbReference type="PANTHER" id="PTHR42951">
    <property type="entry name" value="METALLO-BETA-LACTAMASE DOMAIN-CONTAINING"/>
    <property type="match status" value="1"/>
</dbReference>
<dbReference type="PANTHER" id="PTHR42951:SF22">
    <property type="entry name" value="METALLO BETA-LACTAMASE SUPERFAMILY LIPOPROTEIN"/>
    <property type="match status" value="1"/>
</dbReference>
<reference evidence="2" key="1">
    <citation type="submission" date="2022-08" db="EMBL/GenBank/DDBJ databases">
        <title>Novel sulfate-reducing endosymbionts in the free-living metamonad Anaeramoeba.</title>
        <authorList>
            <person name="Jerlstrom-Hultqvist J."/>
            <person name="Cepicka I."/>
            <person name="Gallot-Lavallee L."/>
            <person name="Salas-Leiva D."/>
            <person name="Curtis B.A."/>
            <person name="Zahonova K."/>
            <person name="Pipaliya S."/>
            <person name="Dacks J."/>
            <person name="Roger A.J."/>
        </authorList>
    </citation>
    <scope>NUCLEOTIDE SEQUENCE</scope>
    <source>
        <strain evidence="2">Schooner1</strain>
    </source>
</reference>
<dbReference type="Pfam" id="PF00753">
    <property type="entry name" value="Lactamase_B"/>
    <property type="match status" value="1"/>
</dbReference>
<dbReference type="Proteomes" id="UP001150062">
    <property type="component" value="Unassembled WGS sequence"/>
</dbReference>
<proteinExistence type="predicted"/>
<dbReference type="InterPro" id="IPR036866">
    <property type="entry name" value="RibonucZ/Hydroxyglut_hydro"/>
</dbReference>
<dbReference type="InterPro" id="IPR050855">
    <property type="entry name" value="NDM-1-like"/>
</dbReference>
<name>A0ABQ8XN02_9EUKA</name>
<accession>A0ABQ8XN02</accession>
<sequence>MLQIIKQLPKGPSTQVAKNFARSFNRFLDSSSDQVVTIDTHYEDMRYRAASYLLKTVNDPKDVHGLLIDNNTNNCLDTILSTIDSNGIPRTSIDYLIATHIHLDHAGCTSQLVKNLPNATVLVHPRGARHLIDPTKLVRSASQVYGGMENFEKLYGKIEKIPKERVRSINDGETLDFGGRKLKFLYTRGHAKHHMVIHDSYSNAVFAGDAFGIRYPDLCRQKPDNLAVFPSSSPIDFEPELALKAIKDIKSLFPKRIYLTHYGLIDDVETASKNIIEGINNHWKILKAAKKTGLKGDMLYKWTKKRVHSWVVKFVRDKIGDDNEIDWQQLDLDIDLNSQGIAFCAEYK</sequence>
<keyword evidence="3" id="KW-1185">Reference proteome</keyword>
<dbReference type="InterPro" id="IPR037482">
    <property type="entry name" value="ST1585_MBL-fold"/>
</dbReference>
<dbReference type="EMBL" id="JAOAOG010000272">
    <property type="protein sequence ID" value="KAJ6234007.1"/>
    <property type="molecule type" value="Genomic_DNA"/>
</dbReference>
<organism evidence="2 3">
    <name type="scientific">Anaeramoeba flamelloides</name>
    <dbReference type="NCBI Taxonomy" id="1746091"/>
    <lineage>
        <taxon>Eukaryota</taxon>
        <taxon>Metamonada</taxon>
        <taxon>Anaeramoebidae</taxon>
        <taxon>Anaeramoeba</taxon>
    </lineage>
</organism>
<evidence type="ECO:0000313" key="2">
    <source>
        <dbReference type="EMBL" id="KAJ6234007.1"/>
    </source>
</evidence>